<dbReference type="InterPro" id="IPR000600">
    <property type="entry name" value="ROK"/>
</dbReference>
<organism evidence="2">
    <name type="scientific">Caldilinea aerophila</name>
    <dbReference type="NCBI Taxonomy" id="133453"/>
    <lineage>
        <taxon>Bacteria</taxon>
        <taxon>Bacillati</taxon>
        <taxon>Chloroflexota</taxon>
        <taxon>Caldilineae</taxon>
        <taxon>Caldilineales</taxon>
        <taxon>Caldilineaceae</taxon>
        <taxon>Caldilinea</taxon>
    </lineage>
</organism>
<proteinExistence type="inferred from homology"/>
<comment type="caution">
    <text evidence="2">The sequence shown here is derived from an EMBL/GenBank/DDBJ whole genome shotgun (WGS) entry which is preliminary data.</text>
</comment>
<name>A0A7C1FPT2_9CHLR</name>
<dbReference type="SUPFAM" id="SSF53067">
    <property type="entry name" value="Actin-like ATPase domain"/>
    <property type="match status" value="1"/>
</dbReference>
<protein>
    <submittedName>
        <fullName evidence="2">ROK family protein</fullName>
    </submittedName>
</protein>
<comment type="similarity">
    <text evidence="1">Belongs to the ROK (NagC/XylR) family.</text>
</comment>
<gene>
    <name evidence="2" type="ORF">ENQ20_11400</name>
</gene>
<reference evidence="2" key="1">
    <citation type="journal article" date="2020" name="mSystems">
        <title>Genome- and Community-Level Interaction Insights into Carbon Utilization and Element Cycling Functions of Hydrothermarchaeota in Hydrothermal Sediment.</title>
        <authorList>
            <person name="Zhou Z."/>
            <person name="Liu Y."/>
            <person name="Xu W."/>
            <person name="Pan J."/>
            <person name="Luo Z.H."/>
            <person name="Li M."/>
        </authorList>
    </citation>
    <scope>NUCLEOTIDE SEQUENCE [LARGE SCALE GENOMIC DNA]</scope>
    <source>
        <strain evidence="2">SpSt-289</strain>
    </source>
</reference>
<dbReference type="Pfam" id="PF00480">
    <property type="entry name" value="ROK"/>
    <property type="match status" value="1"/>
</dbReference>
<dbReference type="AlphaFoldDB" id="A0A7C1FPT2"/>
<dbReference type="PANTHER" id="PTHR18964:SF149">
    <property type="entry name" value="BIFUNCTIONAL UDP-N-ACETYLGLUCOSAMINE 2-EPIMERASE_N-ACETYLMANNOSAMINE KINASE"/>
    <property type="match status" value="1"/>
</dbReference>
<dbReference type="PANTHER" id="PTHR18964">
    <property type="entry name" value="ROK (REPRESSOR, ORF, KINASE) FAMILY"/>
    <property type="match status" value="1"/>
</dbReference>
<evidence type="ECO:0000256" key="1">
    <source>
        <dbReference type="ARBA" id="ARBA00006479"/>
    </source>
</evidence>
<dbReference type="Gene3D" id="3.30.420.40">
    <property type="match status" value="2"/>
</dbReference>
<dbReference type="InterPro" id="IPR043129">
    <property type="entry name" value="ATPase_NBD"/>
</dbReference>
<dbReference type="EMBL" id="DSMG01000116">
    <property type="protein sequence ID" value="HDX32078.1"/>
    <property type="molecule type" value="Genomic_DNA"/>
</dbReference>
<accession>A0A7C1FPT2</accession>
<evidence type="ECO:0000313" key="2">
    <source>
        <dbReference type="EMBL" id="HDX32078.1"/>
    </source>
</evidence>
<sequence>MQPMQLTEPVLVFDIGGTKVAAAVLEPDFSLHQRREIATQAAEGPAQVVERVAALGHAVMSAYAESGKTIRLAGVASAGQIDQESGVVRYATFHLPGWSGFPLGQRLASALGLTVFVDNDVNCHALAEAVLGAGRPYRHFLLAAVGTGVGGGIVIDGKLYRGRLGAAGEIGQVLVEPQGGRPCSDHLSGCLEVYAATSVMLQQSGYSSLQALAQAYGDGEVIPAVDEAARWLGWGLASIAHVLAPEAILIGGSAALFGERYLAAVKAAFVARTLPSHRDISLLFTQLGADSGLIGAGLVASEGWARK</sequence>